<dbReference type="Pfam" id="PF19754">
    <property type="entry name" value="DUF6241"/>
    <property type="match status" value="1"/>
</dbReference>
<evidence type="ECO:0000313" key="2">
    <source>
        <dbReference type="EMBL" id="GGA82314.1"/>
    </source>
</evidence>
<comment type="caution">
    <text evidence="2">The sequence shown here is derived from an EMBL/GenBank/DDBJ whole genome shotgun (WGS) entry which is preliminary data.</text>
</comment>
<proteinExistence type="predicted"/>
<dbReference type="InterPro" id="IPR046208">
    <property type="entry name" value="DUF6241"/>
</dbReference>
<dbReference type="RefSeq" id="WP_188385191.1">
    <property type="nucleotide sequence ID" value="NZ_BMEY01000014.1"/>
</dbReference>
<keyword evidence="3" id="KW-1185">Reference proteome</keyword>
<dbReference type="EMBL" id="BMEY01000014">
    <property type="protein sequence ID" value="GGA82314.1"/>
    <property type="molecule type" value="Genomic_DNA"/>
</dbReference>
<keyword evidence="1" id="KW-0812">Transmembrane</keyword>
<sequence>MKKLIIFLIIVATLSLGYFGYLILSDMEKTNEKRMTESNIEDIRDSTGGAKTDEEIAAFKEQGLNPFGQHTPQDKLTDTDYQEYIHGMSHQKVKAEQKWGFYQINEERINWLLEGLDLVKLNHEHTYRTILEKWAKGDFSTADDDHNAIWQLQGGTIGRATGILSPEEEKAYIRSQR</sequence>
<reference evidence="2" key="2">
    <citation type="submission" date="2020-09" db="EMBL/GenBank/DDBJ databases">
        <authorList>
            <person name="Sun Q."/>
            <person name="Zhou Y."/>
        </authorList>
    </citation>
    <scope>NUCLEOTIDE SEQUENCE</scope>
    <source>
        <strain evidence="2">CGMCC 1.12408</strain>
    </source>
</reference>
<reference evidence="2" key="1">
    <citation type="journal article" date="2014" name="Int. J. Syst. Evol. Microbiol.">
        <title>Complete genome sequence of Corynebacterium casei LMG S-19264T (=DSM 44701T), isolated from a smear-ripened cheese.</title>
        <authorList>
            <consortium name="US DOE Joint Genome Institute (JGI-PGF)"/>
            <person name="Walter F."/>
            <person name="Albersmeier A."/>
            <person name="Kalinowski J."/>
            <person name="Ruckert C."/>
        </authorList>
    </citation>
    <scope>NUCLEOTIDE SEQUENCE</scope>
    <source>
        <strain evidence="2">CGMCC 1.12408</strain>
    </source>
</reference>
<dbReference type="AlphaFoldDB" id="A0A916S617"/>
<keyword evidence="1" id="KW-0472">Membrane</keyword>
<gene>
    <name evidence="2" type="ORF">GCM10008025_26940</name>
</gene>
<feature type="transmembrane region" description="Helical" evidence="1">
    <location>
        <begin position="6"/>
        <end position="24"/>
    </location>
</feature>
<name>A0A916S617_9BACI</name>
<dbReference type="Proteomes" id="UP000613512">
    <property type="component" value="Unassembled WGS sequence"/>
</dbReference>
<organism evidence="2 3">
    <name type="scientific">Ornithinibacillus halotolerans</name>
    <dbReference type="NCBI Taxonomy" id="1274357"/>
    <lineage>
        <taxon>Bacteria</taxon>
        <taxon>Bacillati</taxon>
        <taxon>Bacillota</taxon>
        <taxon>Bacilli</taxon>
        <taxon>Bacillales</taxon>
        <taxon>Bacillaceae</taxon>
        <taxon>Ornithinibacillus</taxon>
    </lineage>
</organism>
<accession>A0A916S617</accession>
<evidence type="ECO:0000313" key="3">
    <source>
        <dbReference type="Proteomes" id="UP000613512"/>
    </source>
</evidence>
<evidence type="ECO:0000256" key="1">
    <source>
        <dbReference type="SAM" id="Phobius"/>
    </source>
</evidence>
<keyword evidence="1" id="KW-1133">Transmembrane helix</keyword>
<protein>
    <submittedName>
        <fullName evidence="2">Uncharacterized protein</fullName>
    </submittedName>
</protein>